<evidence type="ECO:0000313" key="2">
    <source>
        <dbReference type="Proteomes" id="UP000309997"/>
    </source>
</evidence>
<gene>
    <name evidence="1" type="ORF">D5086_005883</name>
</gene>
<keyword evidence="2" id="KW-1185">Reference proteome</keyword>
<dbReference type="EMBL" id="RCHU02000002">
    <property type="protein sequence ID" value="KAL3605024.1"/>
    <property type="molecule type" value="Genomic_DNA"/>
</dbReference>
<sequence length="144" mass="16238">MFPMEFGGIGNHATYYLTVRHPTAANTGSNKSYLRDPGSLDLRSIFFTSFPVCCFPMELGGIGTNHTTTMSCQANPGARLEYRIKRSISLDPNVGSRSDFFHEFLEAVSHEVAWNRGRHVATTTSWRGVHRQDQRVLDQKVPYL</sequence>
<accession>A0ACC4CWL4</accession>
<organism evidence="1 2">
    <name type="scientific">Populus alba</name>
    <name type="common">White poplar</name>
    <dbReference type="NCBI Taxonomy" id="43335"/>
    <lineage>
        <taxon>Eukaryota</taxon>
        <taxon>Viridiplantae</taxon>
        <taxon>Streptophyta</taxon>
        <taxon>Embryophyta</taxon>
        <taxon>Tracheophyta</taxon>
        <taxon>Spermatophyta</taxon>
        <taxon>Magnoliopsida</taxon>
        <taxon>eudicotyledons</taxon>
        <taxon>Gunneridae</taxon>
        <taxon>Pentapetalae</taxon>
        <taxon>rosids</taxon>
        <taxon>fabids</taxon>
        <taxon>Malpighiales</taxon>
        <taxon>Salicaceae</taxon>
        <taxon>Saliceae</taxon>
        <taxon>Populus</taxon>
    </lineage>
</organism>
<protein>
    <submittedName>
        <fullName evidence="1">Uncharacterized protein</fullName>
    </submittedName>
</protein>
<dbReference type="Proteomes" id="UP000309997">
    <property type="component" value="Unassembled WGS sequence"/>
</dbReference>
<reference evidence="1 2" key="1">
    <citation type="journal article" date="2024" name="Plant Biotechnol. J.">
        <title>Genome and CRISPR/Cas9 system of a widespread forest tree (Populus alba) in the world.</title>
        <authorList>
            <person name="Liu Y.J."/>
            <person name="Jiang P.F."/>
            <person name="Han X.M."/>
            <person name="Li X.Y."/>
            <person name="Wang H.M."/>
            <person name="Wang Y.J."/>
            <person name="Wang X.X."/>
            <person name="Zeng Q.Y."/>
        </authorList>
    </citation>
    <scope>NUCLEOTIDE SEQUENCE [LARGE SCALE GENOMIC DNA]</scope>
    <source>
        <strain evidence="2">cv. PAL-ZL1</strain>
    </source>
</reference>
<name>A0ACC4CWL4_POPAL</name>
<comment type="caution">
    <text evidence="1">The sequence shown here is derived from an EMBL/GenBank/DDBJ whole genome shotgun (WGS) entry which is preliminary data.</text>
</comment>
<evidence type="ECO:0000313" key="1">
    <source>
        <dbReference type="EMBL" id="KAL3605024.1"/>
    </source>
</evidence>
<proteinExistence type="predicted"/>